<dbReference type="eggNOG" id="ENOG502QPK6">
    <property type="taxonomic scope" value="Eukaryota"/>
</dbReference>
<evidence type="ECO:0000313" key="3">
    <source>
        <dbReference type="Proteomes" id="UP000001876"/>
    </source>
</evidence>
<dbReference type="PANTHER" id="PTHR36029:SF1">
    <property type="entry name" value="PROTEIN TPLATE"/>
    <property type="match status" value="1"/>
</dbReference>
<dbReference type="RefSeq" id="XP_003055695.1">
    <property type="nucleotide sequence ID" value="XM_003055649.1"/>
</dbReference>
<dbReference type="Proteomes" id="UP000001876">
    <property type="component" value="Unassembled WGS sequence"/>
</dbReference>
<sequence length="1529" mass="155557">MATEFDEAEILNDITGSTDPILIPGKGAQAMPKRNAVVIAARKETALATVLRAQQREGYRADHLVGPICRHVLLAKNNSTASQLRLAVDVVGHANVVAEDEAGLAFTIRQGISRRRNFETDMRALEAAGAGGPGPAGPLPATADESLEAHLRLLMHAPPRLAASIVWADRELVERYVKGGEAAGPAPPANDDSDATSPAAAVAGRFFVPDAARAAAIAAIGRCLSRATALDALVGVAPYGSDATGAYSDGARFAQSLWRRVVGACSGADDQPPPSPRVQISALNAVALLIGPALDGCHPVLPRLFALHAPDPSRFGYYSGGGATDEARWRGAASDGDGGIARGAATSATGDDPTGAACPLLAALRFEACVHVLTRADAVTARANALSLEWRGVAAAVATAPACAALRAAPPPKPRTIDDPVGGDGEDGALAEDDNASKVNVLMRLRDAGCAALPVAGAQAALVEDLEKLRAIAMKAANAAGESLMRRALVEVSQCGGYSTGGTCALACGFGMLSLSGSLPKHAQPLDWASAGCAALFAAFDRPQTPQVNDAAVAMEDIRPTPRGPIGAGFNFDVPSGASAAAETAAKAGKAARGLFGRKKAAAAAPTAPARSAAEQRADALAEATYSMSKQSASDALRLPKWRPSDGADAVAPVSKAAVAFAIATALPTMPIHQPLPAIRALVNRVRLGLCDRPDLRVAVLAIALLTHARMRTHPEAIIVMSPLGEILAVYMDEDQTPKRAAAAATAAVQNAQRQIASWTNEDGKAIGGKIARAETADVEASLPGLKAAAAEANAAMKQTQFREELVVAAVEGILSIKPRNDVELSGWLQVALEASATLRTVPLWQGLCGRRAAADATFRLLARLCATTRACVNARPGATDAEGTHKAAQRVLTALTQEVAAAAEKGTLDDAAAAAAAWIASRHLDFASPSVSGVGSVGTPGGPTARVVTGLVAGLLRGGVGRASWDKKTASEQRSAGTLSGKGGKGGGKQARDEASAAAAAMAGLACVDLLAQRCPAMIPGLAKLMTDVGNSTEGGVENIGHAASARAKTTRARLALAAAATETGADAAAAGENGGRTPPSRPPPPTPPTPPDVFPPSAPPPPLLLSHLADGGGRTHGASSESDWSLTSAAWRALHADVVDGFASRPPVARVPLSGTSDPLYVEASHVASPGARRLTVIFRCRPPPTSNAPNAAGASAAALAGLLKIGLEGACALVDGASSAAARLGTPSAAVERATLQPPREGRVPGHAIRTVGAGCDEESVVAVDVAVIRFGRVAIRPLVIYDGPEGRATLRCAAYAVPLTELLAPAPTSLADFDRLWSLLPATISHEVEVPTAGARVAAAALEHFAGDALAVAVAALRGERPGGSKREREREKKRAPFARAGGYQLRASGAACECFSAVTWSGDHLLLAAFVRSDGVATLEYRSRSAETLEPIDKDPAGWLEAFTGDVLRPRRRERAGGGAGAGSIDDDDGEASASDAGGGGGGGGGGGATRRLTAEELALGPSGDGTGVKLHDAVLREWKALAA</sequence>
<proteinExistence type="predicted"/>
<dbReference type="GO" id="GO:0006897">
    <property type="term" value="P:endocytosis"/>
    <property type="evidence" value="ECO:0007669"/>
    <property type="project" value="InterPro"/>
</dbReference>
<evidence type="ECO:0000313" key="2">
    <source>
        <dbReference type="EMBL" id="EEH60947.1"/>
    </source>
</evidence>
<reference evidence="2 3" key="1">
    <citation type="journal article" date="2009" name="Science">
        <title>Green evolution and dynamic adaptations revealed by genomes of the marine picoeukaryotes Micromonas.</title>
        <authorList>
            <person name="Worden A.Z."/>
            <person name="Lee J.H."/>
            <person name="Mock T."/>
            <person name="Rouze P."/>
            <person name="Simmons M.P."/>
            <person name="Aerts A.L."/>
            <person name="Allen A.E."/>
            <person name="Cuvelier M.L."/>
            <person name="Derelle E."/>
            <person name="Everett M.V."/>
            <person name="Foulon E."/>
            <person name="Grimwood J."/>
            <person name="Gundlach H."/>
            <person name="Henrissat B."/>
            <person name="Napoli C."/>
            <person name="McDonald S.M."/>
            <person name="Parker M.S."/>
            <person name="Rombauts S."/>
            <person name="Salamov A."/>
            <person name="Von Dassow P."/>
            <person name="Badger J.H."/>
            <person name="Coutinho P.M."/>
            <person name="Demir E."/>
            <person name="Dubchak I."/>
            <person name="Gentemann C."/>
            <person name="Eikrem W."/>
            <person name="Gready J.E."/>
            <person name="John U."/>
            <person name="Lanier W."/>
            <person name="Lindquist E.A."/>
            <person name="Lucas S."/>
            <person name="Mayer K.F."/>
            <person name="Moreau H."/>
            <person name="Not F."/>
            <person name="Otillar R."/>
            <person name="Panaud O."/>
            <person name="Pangilinan J."/>
            <person name="Paulsen I."/>
            <person name="Piegu B."/>
            <person name="Poliakov A."/>
            <person name="Robbens S."/>
            <person name="Schmutz J."/>
            <person name="Toulza E."/>
            <person name="Wyss T."/>
            <person name="Zelensky A."/>
            <person name="Zhou K."/>
            <person name="Armbrust E.V."/>
            <person name="Bhattacharya D."/>
            <person name="Goodenough U.W."/>
            <person name="Van de Peer Y."/>
            <person name="Grigoriev I.V."/>
        </authorList>
    </citation>
    <scope>NUCLEOTIDE SEQUENCE [LARGE SCALE GENOMIC DNA]</scope>
    <source>
        <strain evidence="2 3">CCMP1545</strain>
    </source>
</reference>
<dbReference type="KEGG" id="mpp:MICPUCDRAFT_50630"/>
<dbReference type="GeneID" id="9680717"/>
<dbReference type="InterPro" id="IPR037501">
    <property type="entry name" value="TPLATE"/>
</dbReference>
<dbReference type="OrthoDB" id="2018252at2759"/>
<accession>C1MIN1</accession>
<feature type="region of interest" description="Disordered" evidence="1">
    <location>
        <begin position="964"/>
        <end position="991"/>
    </location>
</feature>
<dbReference type="OMA" id="HARMRTH"/>
<feature type="region of interest" description="Disordered" evidence="1">
    <location>
        <begin position="1065"/>
        <end position="1123"/>
    </location>
</feature>
<feature type="region of interest" description="Disordered" evidence="1">
    <location>
        <begin position="1455"/>
        <end position="1514"/>
    </location>
</feature>
<dbReference type="STRING" id="564608.C1MIN1"/>
<feature type="compositionally biased region" description="Gly residues" evidence="1">
    <location>
        <begin position="981"/>
        <end position="990"/>
    </location>
</feature>
<name>C1MIN1_MICPC</name>
<feature type="compositionally biased region" description="Gly residues" evidence="1">
    <location>
        <begin position="1482"/>
        <end position="1494"/>
    </location>
</feature>
<organism evidence="3">
    <name type="scientific">Micromonas pusilla (strain CCMP1545)</name>
    <name type="common">Picoplanktonic green alga</name>
    <dbReference type="NCBI Taxonomy" id="564608"/>
    <lineage>
        <taxon>Eukaryota</taxon>
        <taxon>Viridiplantae</taxon>
        <taxon>Chlorophyta</taxon>
        <taxon>Mamiellophyceae</taxon>
        <taxon>Mamiellales</taxon>
        <taxon>Mamiellaceae</taxon>
        <taxon>Micromonas</taxon>
    </lineage>
</organism>
<gene>
    <name evidence="2" type="ORF">MICPUCDRAFT_50630</name>
</gene>
<feature type="compositionally biased region" description="Pro residues" evidence="1">
    <location>
        <begin position="1081"/>
        <end position="1105"/>
    </location>
</feature>
<keyword evidence="3" id="KW-1185">Reference proteome</keyword>
<protein>
    <submittedName>
        <fullName evidence="2">Predicted protein</fullName>
    </submittedName>
</protein>
<dbReference type="EMBL" id="GG663735">
    <property type="protein sequence ID" value="EEH60947.1"/>
    <property type="molecule type" value="Genomic_DNA"/>
</dbReference>
<dbReference type="PANTHER" id="PTHR36029">
    <property type="entry name" value="TSET COMPLEX MEMBER TSTA"/>
    <property type="match status" value="1"/>
</dbReference>
<feature type="compositionally biased region" description="Low complexity" evidence="1">
    <location>
        <begin position="1065"/>
        <end position="1080"/>
    </location>
</feature>
<evidence type="ECO:0000256" key="1">
    <source>
        <dbReference type="SAM" id="MobiDB-lite"/>
    </source>
</evidence>